<dbReference type="Gene3D" id="1.10.3720.10">
    <property type="entry name" value="MetI-like"/>
    <property type="match status" value="1"/>
</dbReference>
<comment type="function">
    <text evidence="6">Part of the binding-protein-dependent transport system for phosphate; probably responsible for the translocation of the substrate across the membrane.</text>
</comment>
<feature type="transmembrane region" description="Helical" evidence="5">
    <location>
        <begin position="319"/>
        <end position="341"/>
    </location>
</feature>
<feature type="transmembrane region" description="Helical" evidence="5">
    <location>
        <begin position="480"/>
        <end position="504"/>
    </location>
</feature>
<dbReference type="NCBIfam" id="TIGR02138">
    <property type="entry name" value="phosphate_pstC"/>
    <property type="match status" value="1"/>
</dbReference>
<dbReference type="Proteomes" id="UP000191135">
    <property type="component" value="Chromosome"/>
</dbReference>
<dbReference type="STRING" id="1122214.Mame_00784"/>
<evidence type="ECO:0000313" key="8">
    <source>
        <dbReference type="EMBL" id="AQZ50160.1"/>
    </source>
</evidence>
<evidence type="ECO:0000256" key="2">
    <source>
        <dbReference type="ARBA" id="ARBA00022692"/>
    </source>
</evidence>
<dbReference type="InterPro" id="IPR000515">
    <property type="entry name" value="MetI-like"/>
</dbReference>
<dbReference type="InterPro" id="IPR022182">
    <property type="entry name" value="PstC_N"/>
</dbReference>
<feature type="transmembrane region" description="Helical" evidence="5">
    <location>
        <begin position="20"/>
        <end position="41"/>
    </location>
</feature>
<keyword evidence="6" id="KW-0997">Cell inner membrane</keyword>
<dbReference type="PANTHER" id="PTHR42727:SF1">
    <property type="entry name" value="PHOSPHATE TRANSPORT SYSTEM PERMEASE"/>
    <property type="match status" value="1"/>
</dbReference>
<dbReference type="GO" id="GO:0005886">
    <property type="term" value="C:plasma membrane"/>
    <property type="evidence" value="ECO:0007669"/>
    <property type="project" value="UniProtKB-SubCell"/>
</dbReference>
<keyword evidence="3 5" id="KW-1133">Transmembrane helix</keyword>
<feature type="transmembrane region" description="Helical" evidence="5">
    <location>
        <begin position="62"/>
        <end position="83"/>
    </location>
</feature>
<organism evidence="8 9">
    <name type="scientific">Martelella mediterranea DSM 17316</name>
    <dbReference type="NCBI Taxonomy" id="1122214"/>
    <lineage>
        <taxon>Bacteria</taxon>
        <taxon>Pseudomonadati</taxon>
        <taxon>Pseudomonadota</taxon>
        <taxon>Alphaproteobacteria</taxon>
        <taxon>Hyphomicrobiales</taxon>
        <taxon>Aurantimonadaceae</taxon>
        <taxon>Martelella</taxon>
    </lineage>
</organism>
<dbReference type="KEGG" id="mmed:Mame_00784"/>
<dbReference type="CDD" id="cd06261">
    <property type="entry name" value="TM_PBP2"/>
    <property type="match status" value="1"/>
</dbReference>
<dbReference type="PANTHER" id="PTHR42727">
    <property type="entry name" value="PHOSPHATE TRANSPORT SYSTEM PERMEASE PROTEIN"/>
    <property type="match status" value="1"/>
</dbReference>
<evidence type="ECO:0000256" key="3">
    <source>
        <dbReference type="ARBA" id="ARBA00022989"/>
    </source>
</evidence>
<sequence length="512" mass="53879">MTIAAAGGNKGPEAPDGPDMHVFLIILALIVLLSAGGFFAARAKAYALADAGRINSRPSHHASFVTIATVVPAVLLMAVWMVASPLLIGAEIREGFPDSVKAQPASAQSLTFNTVTSVAYGLRQLPDAARERVAEDSSQLRAVLAKSGIPLAANPQPFVLKSAERMNALSAKSSYAMAAAVLAVALVSLALSFRAVRPQFQARNRVEQVVLGALLLASTIAILTTVGIVLSMLSESLRFFAQVSPIDFFFGTVWDPRFAAAGETGSPGQFGLIPLLAGTIYISAVAMAVAVPIGLYAAIYMSEYASGRLRSIAKPLLEVLAGIPTIVYGFFALITVGPLLRDISVELNGLFTGNYRNFIEAQSVLTAGVVMGIMLIPFVSSLSDDIINAVPDSLRKGSLGLGATQSETIKRVVLPAALPGIVGALLLTASRAIGETMIVVLAAGVAANLQINPFEPMTTVTVKIVNQLTGDLEFNTPQTLVAFALGLTLFVITLCLNVYALYVVRKYREQYA</sequence>
<accession>A0A1U9YXP9</accession>
<dbReference type="InterPro" id="IPR011864">
    <property type="entry name" value="Phosphate_PstC"/>
</dbReference>
<dbReference type="PROSITE" id="PS50928">
    <property type="entry name" value="ABC_TM1"/>
    <property type="match status" value="1"/>
</dbReference>
<dbReference type="PRINTS" id="PR00342">
    <property type="entry name" value="RHESUSRHD"/>
</dbReference>
<dbReference type="EMBL" id="CP020330">
    <property type="protein sequence ID" value="AQZ50160.1"/>
    <property type="molecule type" value="Genomic_DNA"/>
</dbReference>
<dbReference type="InterPro" id="IPR002229">
    <property type="entry name" value="RhesusRHD"/>
</dbReference>
<comment type="similarity">
    <text evidence="6">Belongs to the binding-protein-dependent transport system permease family. CysTW subfamily.</text>
</comment>
<feature type="transmembrane region" description="Helical" evidence="5">
    <location>
        <begin position="175"/>
        <end position="196"/>
    </location>
</feature>
<feature type="domain" description="ABC transmembrane type-1" evidence="7">
    <location>
        <begin position="276"/>
        <end position="500"/>
    </location>
</feature>
<dbReference type="InterPro" id="IPR035906">
    <property type="entry name" value="MetI-like_sf"/>
</dbReference>
<feature type="transmembrane region" description="Helical" evidence="5">
    <location>
        <begin position="412"/>
        <end position="433"/>
    </location>
</feature>
<evidence type="ECO:0000256" key="5">
    <source>
        <dbReference type="RuleBase" id="RU363032"/>
    </source>
</evidence>
<keyword evidence="2 5" id="KW-0812">Transmembrane</keyword>
<keyword evidence="5" id="KW-0813">Transport</keyword>
<feature type="transmembrane region" description="Helical" evidence="5">
    <location>
        <begin position="272"/>
        <end position="298"/>
    </location>
</feature>
<evidence type="ECO:0000256" key="4">
    <source>
        <dbReference type="ARBA" id="ARBA00023136"/>
    </source>
</evidence>
<dbReference type="eggNOG" id="COG0573">
    <property type="taxonomic scope" value="Bacteria"/>
</dbReference>
<keyword evidence="6" id="KW-1003">Cell membrane</keyword>
<feature type="transmembrane region" description="Helical" evidence="5">
    <location>
        <begin position="208"/>
        <end position="233"/>
    </location>
</feature>
<comment type="subcellular location">
    <subcellularLocation>
        <location evidence="6">Cell inner membrane</location>
        <topology evidence="6">Multi-pass membrane protein</topology>
    </subcellularLocation>
    <subcellularLocation>
        <location evidence="1 5">Cell membrane</location>
        <topology evidence="1 5">Multi-pass membrane protein</topology>
    </subcellularLocation>
</comment>
<dbReference type="Pfam" id="PF00528">
    <property type="entry name" value="BPD_transp_1"/>
    <property type="match status" value="1"/>
</dbReference>
<comment type="caution">
    <text evidence="6">Lacks conserved residue(s) required for the propagation of feature annotation.</text>
</comment>
<evidence type="ECO:0000313" key="9">
    <source>
        <dbReference type="Proteomes" id="UP000191135"/>
    </source>
</evidence>
<evidence type="ECO:0000256" key="6">
    <source>
        <dbReference type="RuleBase" id="RU363054"/>
    </source>
</evidence>
<dbReference type="AlphaFoldDB" id="A0A1U9YXP9"/>
<keyword evidence="6" id="KW-0592">Phosphate transport</keyword>
<dbReference type="SUPFAM" id="SSF161098">
    <property type="entry name" value="MetI-like"/>
    <property type="match status" value="1"/>
</dbReference>
<keyword evidence="9" id="KW-1185">Reference proteome</keyword>
<protein>
    <recommendedName>
        <fullName evidence="6">Phosphate transport system permease protein</fullName>
    </recommendedName>
</protein>
<feature type="transmembrane region" description="Helical" evidence="5">
    <location>
        <begin position="361"/>
        <end position="379"/>
    </location>
</feature>
<proteinExistence type="inferred from homology"/>
<dbReference type="GO" id="GO:0005315">
    <property type="term" value="F:phosphate transmembrane transporter activity"/>
    <property type="evidence" value="ECO:0007669"/>
    <property type="project" value="InterPro"/>
</dbReference>
<dbReference type="GO" id="GO:0006817">
    <property type="term" value="P:phosphate ion transport"/>
    <property type="evidence" value="ECO:0007669"/>
    <property type="project" value="UniProtKB-KW"/>
</dbReference>
<keyword evidence="4 5" id="KW-0472">Membrane</keyword>
<gene>
    <name evidence="8" type="primary">pstC_1</name>
    <name evidence="8" type="ORF">Mame_00784</name>
</gene>
<evidence type="ECO:0000259" key="7">
    <source>
        <dbReference type="PROSITE" id="PS50928"/>
    </source>
</evidence>
<reference evidence="8 9" key="1">
    <citation type="submission" date="2017-03" db="EMBL/GenBank/DDBJ databases">
        <title>Foreign affairs: Plasmid Transfer between Roseobacters and Rhizobia.</title>
        <authorList>
            <person name="Bartling P."/>
            <person name="Bunk B."/>
            <person name="Overmann J."/>
            <person name="Brinkmann H."/>
            <person name="Petersen J."/>
        </authorList>
    </citation>
    <scope>NUCLEOTIDE SEQUENCE [LARGE SCALE GENOMIC DNA]</scope>
    <source>
        <strain evidence="8 9">MACL11</strain>
    </source>
</reference>
<dbReference type="Pfam" id="PF12501">
    <property type="entry name" value="DUF3708"/>
    <property type="match status" value="1"/>
</dbReference>
<name>A0A1U9YXP9_9HYPH</name>
<evidence type="ECO:0000256" key="1">
    <source>
        <dbReference type="ARBA" id="ARBA00004651"/>
    </source>
</evidence>